<reference evidence="1 2" key="1">
    <citation type="submission" date="2024-10" db="EMBL/GenBank/DDBJ databases">
        <title>The Natural Products Discovery Center: Release of the First 8490 Sequenced Strains for Exploring Actinobacteria Biosynthetic Diversity.</title>
        <authorList>
            <person name="Kalkreuter E."/>
            <person name="Kautsar S.A."/>
            <person name="Yang D."/>
            <person name="Bader C.D."/>
            <person name="Teijaro C.N."/>
            <person name="Fluegel L."/>
            <person name="Davis C.M."/>
            <person name="Simpson J.R."/>
            <person name="Lauterbach L."/>
            <person name="Steele A.D."/>
            <person name="Gui C."/>
            <person name="Meng S."/>
            <person name="Li G."/>
            <person name="Viehrig K."/>
            <person name="Ye F."/>
            <person name="Su P."/>
            <person name="Kiefer A.F."/>
            <person name="Nichols A."/>
            <person name="Cepeda A.J."/>
            <person name="Yan W."/>
            <person name="Fan B."/>
            <person name="Jiang Y."/>
            <person name="Adhikari A."/>
            <person name="Zheng C.-J."/>
            <person name="Schuster L."/>
            <person name="Cowan T.M."/>
            <person name="Smanski M.J."/>
            <person name="Chevrette M.G."/>
            <person name="De Carvalho L.P.S."/>
            <person name="Shen B."/>
        </authorList>
    </citation>
    <scope>NUCLEOTIDE SEQUENCE [LARGE SCALE GENOMIC DNA]</scope>
    <source>
        <strain evidence="1 2">NPDC015755</strain>
    </source>
</reference>
<gene>
    <name evidence="1" type="ORF">ACF05T_26665</name>
</gene>
<name>A0ABW6YJA5_9ACTN</name>
<sequence length="86" mass="9366">MNTFAIEPPAIAASLPQPSRGTVAVEAMSWELRVGDVVPYDDCIGRAITDIHAVGPGHRARRLVLTGLPPLAVRHKLRVHRAVQRL</sequence>
<dbReference type="RefSeq" id="WP_391936588.1">
    <property type="nucleotide sequence ID" value="NZ_JBIBSM010000016.1"/>
</dbReference>
<evidence type="ECO:0000313" key="1">
    <source>
        <dbReference type="EMBL" id="MFF8279655.1"/>
    </source>
</evidence>
<organism evidence="1 2">
    <name type="scientific">Streptomyces lateritius</name>
    <dbReference type="NCBI Taxonomy" id="67313"/>
    <lineage>
        <taxon>Bacteria</taxon>
        <taxon>Bacillati</taxon>
        <taxon>Actinomycetota</taxon>
        <taxon>Actinomycetes</taxon>
        <taxon>Kitasatosporales</taxon>
        <taxon>Streptomycetaceae</taxon>
        <taxon>Streptomyces</taxon>
    </lineage>
</organism>
<protein>
    <submittedName>
        <fullName evidence="1">Uncharacterized protein</fullName>
    </submittedName>
</protein>
<dbReference type="EMBL" id="JBIBSM010000016">
    <property type="protein sequence ID" value="MFF8279655.1"/>
    <property type="molecule type" value="Genomic_DNA"/>
</dbReference>
<accession>A0ABW6YJA5</accession>
<proteinExistence type="predicted"/>
<comment type="caution">
    <text evidence="1">The sequence shown here is derived from an EMBL/GenBank/DDBJ whole genome shotgun (WGS) entry which is preliminary data.</text>
</comment>
<keyword evidence="2" id="KW-1185">Reference proteome</keyword>
<dbReference type="Proteomes" id="UP001603013">
    <property type="component" value="Unassembled WGS sequence"/>
</dbReference>
<evidence type="ECO:0000313" key="2">
    <source>
        <dbReference type="Proteomes" id="UP001603013"/>
    </source>
</evidence>